<sequence length="133" mass="14488">MSCSVIAGLVLLLSATSVVGTGDANSTECVSQQELAAVKAVMERKVDQLHSQLHYWQSVNVDNIYRNYCSSSNDSGSLVPPVVTEDRKNCGEDSAVIAVNSISPSDCQSHHSSRDPMCAHHQNEELRNKELQE</sequence>
<dbReference type="EMBL" id="CASHTH010003503">
    <property type="protein sequence ID" value="CAI8045729.1"/>
    <property type="molecule type" value="Genomic_DNA"/>
</dbReference>
<proteinExistence type="predicted"/>
<organism evidence="2 3">
    <name type="scientific">Geodia barretti</name>
    <name type="common">Barrett's horny sponge</name>
    <dbReference type="NCBI Taxonomy" id="519541"/>
    <lineage>
        <taxon>Eukaryota</taxon>
        <taxon>Metazoa</taxon>
        <taxon>Porifera</taxon>
        <taxon>Demospongiae</taxon>
        <taxon>Heteroscleromorpha</taxon>
        <taxon>Tetractinellida</taxon>
        <taxon>Astrophorina</taxon>
        <taxon>Geodiidae</taxon>
        <taxon>Geodia</taxon>
    </lineage>
</organism>
<feature type="chain" id="PRO_5041433495" evidence="1">
    <location>
        <begin position="21"/>
        <end position="133"/>
    </location>
</feature>
<gene>
    <name evidence="2" type="ORF">GBAR_LOCUS25294</name>
</gene>
<feature type="signal peptide" evidence="1">
    <location>
        <begin position="1"/>
        <end position="20"/>
    </location>
</feature>
<keyword evidence="3" id="KW-1185">Reference proteome</keyword>
<name>A0AA35X677_GEOBA</name>
<evidence type="ECO:0000313" key="3">
    <source>
        <dbReference type="Proteomes" id="UP001174909"/>
    </source>
</evidence>
<evidence type="ECO:0000256" key="1">
    <source>
        <dbReference type="SAM" id="SignalP"/>
    </source>
</evidence>
<keyword evidence="1" id="KW-0732">Signal</keyword>
<dbReference type="Proteomes" id="UP001174909">
    <property type="component" value="Unassembled WGS sequence"/>
</dbReference>
<accession>A0AA35X677</accession>
<dbReference type="AlphaFoldDB" id="A0AA35X677"/>
<reference evidence="2" key="1">
    <citation type="submission" date="2023-03" db="EMBL/GenBank/DDBJ databases">
        <authorList>
            <person name="Steffen K."/>
            <person name="Cardenas P."/>
        </authorList>
    </citation>
    <scope>NUCLEOTIDE SEQUENCE</scope>
</reference>
<evidence type="ECO:0000313" key="2">
    <source>
        <dbReference type="EMBL" id="CAI8045729.1"/>
    </source>
</evidence>
<comment type="caution">
    <text evidence="2">The sequence shown here is derived from an EMBL/GenBank/DDBJ whole genome shotgun (WGS) entry which is preliminary data.</text>
</comment>
<protein>
    <submittedName>
        <fullName evidence="2">Uncharacterized protein</fullName>
    </submittedName>
</protein>